<name>A0A1Y1NHE7_PHOPY</name>
<feature type="transmembrane region" description="Helical" evidence="6">
    <location>
        <begin position="6"/>
        <end position="26"/>
    </location>
</feature>
<dbReference type="Gene3D" id="3.30.40.10">
    <property type="entry name" value="Zinc/RING finger domain, C3HC4 (zinc finger)"/>
    <property type="match status" value="1"/>
</dbReference>
<dbReference type="SUPFAM" id="SSF57850">
    <property type="entry name" value="RING/U-box"/>
    <property type="match status" value="1"/>
</dbReference>
<evidence type="ECO:0000256" key="5">
    <source>
        <dbReference type="SAM" id="MobiDB-lite"/>
    </source>
</evidence>
<dbReference type="InterPro" id="IPR001841">
    <property type="entry name" value="Znf_RING"/>
</dbReference>
<dbReference type="EMBL" id="GEZM01002220">
    <property type="protein sequence ID" value="JAV97334.1"/>
    <property type="molecule type" value="Transcribed_RNA"/>
</dbReference>
<evidence type="ECO:0000259" key="7">
    <source>
        <dbReference type="PROSITE" id="PS50089"/>
    </source>
</evidence>
<evidence type="ECO:0000256" key="4">
    <source>
        <dbReference type="PROSITE-ProRule" id="PRU00175"/>
    </source>
</evidence>
<keyword evidence="6" id="KW-0472">Membrane</keyword>
<proteinExistence type="predicted"/>
<feature type="region of interest" description="Disordered" evidence="5">
    <location>
        <begin position="47"/>
        <end position="68"/>
    </location>
</feature>
<accession>A0A1Y1NHE7</accession>
<dbReference type="PANTHER" id="PTHR45969">
    <property type="entry name" value="RING ZINC FINGER PROTEIN-RELATED"/>
    <property type="match status" value="1"/>
</dbReference>
<evidence type="ECO:0000256" key="1">
    <source>
        <dbReference type="ARBA" id="ARBA00022723"/>
    </source>
</evidence>
<keyword evidence="2 4" id="KW-0863">Zinc-finger</keyword>
<dbReference type="PANTHER" id="PTHR45969:SF69">
    <property type="entry name" value="FINGER DOMAIN PROTEIN, PUTATIVE (AFU_ORTHOLOGUE AFUA_3G12190)-RELATED"/>
    <property type="match status" value="1"/>
</dbReference>
<sequence length="118" mass="13412">MPIPLQTITFGAMVVVAVGTAIYYYFANNPNNMHSHDESVYGELPHHVPPVSSVDDRRRSRRKTNDNPRECSICLDTLKISKTRSLCCGHIFHDRCVSKWISSQQPRPTCPVCRRSVL</sequence>
<keyword evidence="6" id="KW-1133">Transmembrane helix</keyword>
<dbReference type="SMART" id="SM00184">
    <property type="entry name" value="RING"/>
    <property type="match status" value="1"/>
</dbReference>
<dbReference type="GO" id="GO:0016567">
    <property type="term" value="P:protein ubiquitination"/>
    <property type="evidence" value="ECO:0007669"/>
    <property type="project" value="TreeGrafter"/>
</dbReference>
<protein>
    <recommendedName>
        <fullName evidence="7">RING-type domain-containing protein</fullName>
    </recommendedName>
</protein>
<feature type="domain" description="RING-type" evidence="7">
    <location>
        <begin position="71"/>
        <end position="114"/>
    </location>
</feature>
<evidence type="ECO:0000313" key="8">
    <source>
        <dbReference type="EMBL" id="JAV97334.1"/>
    </source>
</evidence>
<evidence type="ECO:0000256" key="6">
    <source>
        <dbReference type="SAM" id="Phobius"/>
    </source>
</evidence>
<keyword evidence="3" id="KW-0862">Zinc</keyword>
<evidence type="ECO:0000256" key="3">
    <source>
        <dbReference type="ARBA" id="ARBA00022833"/>
    </source>
</evidence>
<dbReference type="Pfam" id="PF13639">
    <property type="entry name" value="zf-RING_2"/>
    <property type="match status" value="1"/>
</dbReference>
<keyword evidence="1" id="KW-0479">Metal-binding</keyword>
<dbReference type="PROSITE" id="PS50089">
    <property type="entry name" value="ZF_RING_2"/>
    <property type="match status" value="1"/>
</dbReference>
<dbReference type="AlphaFoldDB" id="A0A1Y1NHE7"/>
<reference evidence="8" key="1">
    <citation type="journal article" date="2016" name="Sci. Rep.">
        <title>Molecular characterization of firefly nuptial gifts: a multi-omics approach sheds light on postcopulatory sexual selection.</title>
        <authorList>
            <person name="Al-Wathiqui N."/>
            <person name="Fallon T.R."/>
            <person name="South A."/>
            <person name="Weng J.K."/>
            <person name="Lewis S.M."/>
        </authorList>
    </citation>
    <scope>NUCLEOTIDE SEQUENCE</scope>
</reference>
<organism evidence="8">
    <name type="scientific">Photinus pyralis</name>
    <name type="common">Common eastern firefly</name>
    <name type="synonym">Lampyris pyralis</name>
    <dbReference type="NCBI Taxonomy" id="7054"/>
    <lineage>
        <taxon>Eukaryota</taxon>
        <taxon>Metazoa</taxon>
        <taxon>Ecdysozoa</taxon>
        <taxon>Arthropoda</taxon>
        <taxon>Hexapoda</taxon>
        <taxon>Insecta</taxon>
        <taxon>Pterygota</taxon>
        <taxon>Neoptera</taxon>
        <taxon>Endopterygota</taxon>
        <taxon>Coleoptera</taxon>
        <taxon>Polyphaga</taxon>
        <taxon>Elateriformia</taxon>
        <taxon>Elateroidea</taxon>
        <taxon>Lampyridae</taxon>
        <taxon>Lampyrinae</taxon>
        <taxon>Photinus</taxon>
    </lineage>
</organism>
<dbReference type="InterPro" id="IPR013083">
    <property type="entry name" value="Znf_RING/FYVE/PHD"/>
</dbReference>
<feature type="compositionally biased region" description="Basic and acidic residues" evidence="5">
    <location>
        <begin position="54"/>
        <end position="68"/>
    </location>
</feature>
<keyword evidence="6" id="KW-0812">Transmembrane</keyword>
<evidence type="ECO:0000256" key="2">
    <source>
        <dbReference type="ARBA" id="ARBA00022771"/>
    </source>
</evidence>
<dbReference type="GO" id="GO:0008270">
    <property type="term" value="F:zinc ion binding"/>
    <property type="evidence" value="ECO:0007669"/>
    <property type="project" value="UniProtKB-KW"/>
</dbReference>
<dbReference type="GO" id="GO:0061630">
    <property type="term" value="F:ubiquitin protein ligase activity"/>
    <property type="evidence" value="ECO:0007669"/>
    <property type="project" value="TreeGrafter"/>
</dbReference>